<dbReference type="InterPro" id="IPR006710">
    <property type="entry name" value="Glyco_hydro_43"/>
</dbReference>
<feature type="site" description="Important for catalytic activity, responsible for pKa modulation of the active site Glu and correct orientation of both the proton donor and substrate" evidence="5">
    <location>
        <position position="136"/>
    </location>
</feature>
<comment type="caution">
    <text evidence="9">The sequence shown here is derived from an EMBL/GenBank/DDBJ whole genome shotgun (WGS) entry which is preliminary data.</text>
</comment>
<protein>
    <submittedName>
        <fullName evidence="9">Glycoside hydrolase</fullName>
    </submittedName>
</protein>
<dbReference type="Gene3D" id="2.115.10.20">
    <property type="entry name" value="Glycosyl hydrolase domain, family 43"/>
    <property type="match status" value="1"/>
</dbReference>
<reference evidence="10" key="1">
    <citation type="submission" date="2018-02" db="EMBL/GenBank/DDBJ databases">
        <title>Genome sequencing of Solimonas sp. HR-BB.</title>
        <authorList>
            <person name="Lee Y."/>
            <person name="Jeon C.O."/>
        </authorList>
    </citation>
    <scope>NUCLEOTIDE SEQUENCE [LARGE SCALE GENOMIC DNA]</scope>
    <source>
        <strain evidence="10">HR-U</strain>
    </source>
</reference>
<dbReference type="InterPro" id="IPR041542">
    <property type="entry name" value="GH43_C2"/>
</dbReference>
<feature type="domain" description="Beta-xylosidase C-terminal Concanavalin A-like" evidence="8">
    <location>
        <begin position="316"/>
        <end position="453"/>
    </location>
</feature>
<evidence type="ECO:0000259" key="8">
    <source>
        <dbReference type="Pfam" id="PF17851"/>
    </source>
</evidence>
<feature type="active site" description="Proton donor" evidence="4">
    <location>
        <position position="196"/>
    </location>
</feature>
<feature type="active site" description="Proton acceptor" evidence="4">
    <location>
        <position position="30"/>
    </location>
</feature>
<proteinExistence type="inferred from homology"/>
<keyword evidence="7" id="KW-0732">Signal</keyword>
<dbReference type="PANTHER" id="PTHR42812:SF5">
    <property type="entry name" value="ENDO-ARABINASE"/>
    <property type="match status" value="1"/>
</dbReference>
<dbReference type="EMBL" id="PTRA01000001">
    <property type="protein sequence ID" value="PQA60901.1"/>
    <property type="molecule type" value="Genomic_DNA"/>
</dbReference>
<comment type="similarity">
    <text evidence="1 6">Belongs to the glycosyl hydrolase 43 family.</text>
</comment>
<evidence type="ECO:0000313" key="9">
    <source>
        <dbReference type="EMBL" id="PQA60901.1"/>
    </source>
</evidence>
<gene>
    <name evidence="9" type="ORF">C5O19_15190</name>
</gene>
<keyword evidence="2 6" id="KW-0378">Hydrolase</keyword>
<evidence type="ECO:0000256" key="2">
    <source>
        <dbReference type="ARBA" id="ARBA00022801"/>
    </source>
</evidence>
<feature type="chain" id="PRO_5015490767" evidence="7">
    <location>
        <begin position="19"/>
        <end position="491"/>
    </location>
</feature>
<dbReference type="Gene3D" id="2.60.120.200">
    <property type="match status" value="1"/>
</dbReference>
<keyword evidence="10" id="KW-1185">Reference proteome</keyword>
<dbReference type="AlphaFoldDB" id="A0A2S7IT58"/>
<dbReference type="OrthoDB" id="9801455at2"/>
<dbReference type="SUPFAM" id="SSF75005">
    <property type="entry name" value="Arabinanase/levansucrase/invertase"/>
    <property type="match status" value="1"/>
</dbReference>
<feature type="signal peptide" evidence="7">
    <location>
        <begin position="1"/>
        <end position="18"/>
    </location>
</feature>
<accession>A0A2S7IT58</accession>
<dbReference type="Pfam" id="PF17851">
    <property type="entry name" value="GH43_C2"/>
    <property type="match status" value="1"/>
</dbReference>
<dbReference type="Pfam" id="PF04616">
    <property type="entry name" value="Glyco_hydro_43"/>
    <property type="match status" value="1"/>
</dbReference>
<dbReference type="PANTHER" id="PTHR42812">
    <property type="entry name" value="BETA-XYLOSIDASE"/>
    <property type="match status" value="1"/>
</dbReference>
<evidence type="ECO:0000256" key="1">
    <source>
        <dbReference type="ARBA" id="ARBA00009865"/>
    </source>
</evidence>
<evidence type="ECO:0000256" key="7">
    <source>
        <dbReference type="SAM" id="SignalP"/>
    </source>
</evidence>
<dbReference type="InterPro" id="IPR023296">
    <property type="entry name" value="Glyco_hydro_beta-prop_sf"/>
</dbReference>
<dbReference type="GO" id="GO:0004553">
    <property type="term" value="F:hydrolase activity, hydrolyzing O-glycosyl compounds"/>
    <property type="evidence" value="ECO:0007669"/>
    <property type="project" value="InterPro"/>
</dbReference>
<dbReference type="CDD" id="cd08999">
    <property type="entry name" value="GH43_ABN-like"/>
    <property type="match status" value="1"/>
</dbReference>
<name>A0A2S7IT58_9BACT</name>
<dbReference type="RefSeq" id="WP_104713684.1">
    <property type="nucleotide sequence ID" value="NZ_PTRA01000001.1"/>
</dbReference>
<evidence type="ECO:0000256" key="4">
    <source>
        <dbReference type="PIRSR" id="PIRSR606710-1"/>
    </source>
</evidence>
<sequence>MKSIFLTSLLALATATYAQQQAVIPGDHADPSVTKIGDTYWASATSSNWAPEYPLLKSKDLIHWQSAGYIFPKLPDWADYYFWAPEISYEKGRVYAYYTAHKKGGNLCVAVASADKPEGPWKDHGPLMCESDGSIDAFPMRDENGKLHLIWKEDGNSIRQPTPIWIQEMNEERTALLGEKKELFRNDQPWEANLVEGVSMMRHGGYFYAFYAAAGCCGEGCTYVSGVARAKNLLGPWEKFSGNPILTSDETWKCPGHGTPIEKDGKYYFLYHAYSTKSTAYSGRQGLLREFEFTPDGWIAFKAPVATANQVPAVVKDDFSKASNLWNWSVFHWPEYQTKGGKLHLKAIPEQAGVYLARKTYTGNYTAQVQVEVPKTTELKSGLSLIGDDDNALGLSVQQGELLVWKREKGKDKVLQTLPLTNAKTVVLQAQVKNGKEVTFKYLINGKNTQVFDSVNGAFLPPWDRAVRVGVIAKGEGTGVFDNFLLRSEKE</sequence>
<organism evidence="9 10">
    <name type="scientific">Siphonobacter curvatus</name>
    <dbReference type="NCBI Taxonomy" id="2094562"/>
    <lineage>
        <taxon>Bacteria</taxon>
        <taxon>Pseudomonadati</taxon>
        <taxon>Bacteroidota</taxon>
        <taxon>Cytophagia</taxon>
        <taxon>Cytophagales</taxon>
        <taxon>Cytophagaceae</taxon>
        <taxon>Siphonobacter</taxon>
    </lineage>
</organism>
<evidence type="ECO:0000256" key="3">
    <source>
        <dbReference type="ARBA" id="ARBA00023295"/>
    </source>
</evidence>
<evidence type="ECO:0000256" key="5">
    <source>
        <dbReference type="PIRSR" id="PIRSR606710-2"/>
    </source>
</evidence>
<dbReference type="InterPro" id="IPR051795">
    <property type="entry name" value="Glycosyl_Hydrlase_43"/>
</dbReference>
<dbReference type="GO" id="GO:0005975">
    <property type="term" value="P:carbohydrate metabolic process"/>
    <property type="evidence" value="ECO:0007669"/>
    <property type="project" value="InterPro"/>
</dbReference>
<dbReference type="Proteomes" id="UP000239590">
    <property type="component" value="Unassembled WGS sequence"/>
</dbReference>
<evidence type="ECO:0000313" key="10">
    <source>
        <dbReference type="Proteomes" id="UP000239590"/>
    </source>
</evidence>
<keyword evidence="3 6" id="KW-0326">Glycosidase</keyword>
<evidence type="ECO:0000256" key="6">
    <source>
        <dbReference type="RuleBase" id="RU361187"/>
    </source>
</evidence>